<dbReference type="PANTHER" id="PTHR31851">
    <property type="entry name" value="FE(2+)/MN(2+) TRANSPORTER PCL1"/>
    <property type="match status" value="1"/>
</dbReference>
<reference evidence="9" key="2">
    <citation type="submission" date="2015-01" db="EMBL/GenBank/DDBJ databases">
        <title>Evolutionary Origins and Diversification of the Mycorrhizal Mutualists.</title>
        <authorList>
            <consortium name="DOE Joint Genome Institute"/>
            <consortium name="Mycorrhizal Genomics Consortium"/>
            <person name="Kohler A."/>
            <person name="Kuo A."/>
            <person name="Nagy L.G."/>
            <person name="Floudas D."/>
            <person name="Copeland A."/>
            <person name="Barry K.W."/>
            <person name="Cichocki N."/>
            <person name="Veneault-Fourrey C."/>
            <person name="LaButti K."/>
            <person name="Lindquist E.A."/>
            <person name="Lipzen A."/>
            <person name="Lundell T."/>
            <person name="Morin E."/>
            <person name="Murat C."/>
            <person name="Riley R."/>
            <person name="Ohm R."/>
            <person name="Sun H."/>
            <person name="Tunlid A."/>
            <person name="Henrissat B."/>
            <person name="Grigoriev I.V."/>
            <person name="Hibbett D.S."/>
            <person name="Martin F."/>
        </authorList>
    </citation>
    <scope>NUCLEOTIDE SEQUENCE [LARGE SCALE GENOMIC DNA]</scope>
    <source>
        <strain evidence="9">h7</strain>
    </source>
</reference>
<feature type="transmembrane region" description="Helical" evidence="7">
    <location>
        <begin position="285"/>
        <end position="307"/>
    </location>
</feature>
<dbReference type="OrthoDB" id="73465at2759"/>
<evidence type="ECO:0000256" key="2">
    <source>
        <dbReference type="ARBA" id="ARBA00007049"/>
    </source>
</evidence>
<dbReference type="GO" id="GO:0012505">
    <property type="term" value="C:endomembrane system"/>
    <property type="evidence" value="ECO:0007669"/>
    <property type="project" value="UniProtKB-SubCell"/>
</dbReference>
<dbReference type="GO" id="GO:0005384">
    <property type="term" value="F:manganese ion transmembrane transporter activity"/>
    <property type="evidence" value="ECO:0007669"/>
    <property type="project" value="InterPro"/>
</dbReference>
<dbReference type="EMBL" id="KN831788">
    <property type="protein sequence ID" value="KIM38795.1"/>
    <property type="molecule type" value="Genomic_DNA"/>
</dbReference>
<evidence type="ECO:0008006" key="10">
    <source>
        <dbReference type="Google" id="ProtNLM"/>
    </source>
</evidence>
<feature type="transmembrane region" description="Helical" evidence="7">
    <location>
        <begin position="253"/>
        <end position="273"/>
    </location>
</feature>
<accession>A0A0C3BQ62</accession>
<feature type="transmembrane region" description="Helical" evidence="7">
    <location>
        <begin position="222"/>
        <end position="247"/>
    </location>
</feature>
<evidence type="ECO:0000313" key="9">
    <source>
        <dbReference type="Proteomes" id="UP000053424"/>
    </source>
</evidence>
<dbReference type="Proteomes" id="UP000053424">
    <property type="component" value="Unassembled WGS sequence"/>
</dbReference>
<keyword evidence="5 7" id="KW-0472">Membrane</keyword>
<dbReference type="InterPro" id="IPR008217">
    <property type="entry name" value="Ccc1_fam"/>
</dbReference>
<evidence type="ECO:0000256" key="4">
    <source>
        <dbReference type="ARBA" id="ARBA00022989"/>
    </source>
</evidence>
<name>A0A0C3BQ62_HEBCY</name>
<dbReference type="Pfam" id="PF01988">
    <property type="entry name" value="VIT1"/>
    <property type="match status" value="1"/>
</dbReference>
<evidence type="ECO:0000256" key="1">
    <source>
        <dbReference type="ARBA" id="ARBA00004127"/>
    </source>
</evidence>
<evidence type="ECO:0000256" key="6">
    <source>
        <dbReference type="SAM" id="MobiDB-lite"/>
    </source>
</evidence>
<keyword evidence="4 7" id="KW-1133">Transmembrane helix</keyword>
<evidence type="ECO:0000256" key="7">
    <source>
        <dbReference type="SAM" id="Phobius"/>
    </source>
</evidence>
<dbReference type="STRING" id="686832.A0A0C3BQ62"/>
<dbReference type="CDD" id="cd02435">
    <property type="entry name" value="CCC1"/>
    <property type="match status" value="1"/>
</dbReference>
<feature type="region of interest" description="Disordered" evidence="6">
    <location>
        <begin position="1"/>
        <end position="25"/>
    </location>
</feature>
<dbReference type="HOGENOM" id="CLU_038957_0_1_1"/>
<evidence type="ECO:0000313" key="8">
    <source>
        <dbReference type="EMBL" id="KIM38795.1"/>
    </source>
</evidence>
<protein>
    <recommendedName>
        <fullName evidence="10">DUF125-domain-containing protein</fullName>
    </recommendedName>
</protein>
<gene>
    <name evidence="8" type="ORF">M413DRAFT_419680</name>
</gene>
<evidence type="ECO:0000256" key="5">
    <source>
        <dbReference type="ARBA" id="ARBA00023136"/>
    </source>
</evidence>
<dbReference type="GO" id="GO:0030026">
    <property type="term" value="P:intracellular manganese ion homeostasis"/>
    <property type="evidence" value="ECO:0007669"/>
    <property type="project" value="InterPro"/>
</dbReference>
<evidence type="ECO:0000256" key="3">
    <source>
        <dbReference type="ARBA" id="ARBA00022692"/>
    </source>
</evidence>
<comment type="similarity">
    <text evidence="2">Belongs to the CCC1 family.</text>
</comment>
<keyword evidence="3 7" id="KW-0812">Transmembrane</keyword>
<sequence>MASGSSSSSSTTAVRLPPRADTAPKPPVWAIDSEPGVHQGCARQDRTDGVCCKELIHEQRTLIDPDIVRDAVIGLSDGLTVPFALAAGLSSLGESKLVVLGGVAELFAGAISMGIGGFLASQAERDHYRYLRHHTAQRVHHSCAGEMEREVTEVLGPVGVDEKTCRAVAQSLKEVEGEDSFLTSETATEEENAKLKWSKEVGLTAFLLKFGQGMEEIPDKRMYISAFTIGMGYLIGGIIPLLPYFFIPRAHIALMYSSIVTGIILLIFGAVKARVTGAAQSLGGYIWGAVSILMVGGVAAAAAFAIVRLMEGGASGEKNNQIVWNCPRETRTLDLPMSQGG</sequence>
<feature type="transmembrane region" description="Helical" evidence="7">
    <location>
        <begin position="97"/>
        <end position="120"/>
    </location>
</feature>
<feature type="compositionally biased region" description="Low complexity" evidence="6">
    <location>
        <begin position="1"/>
        <end position="10"/>
    </location>
</feature>
<dbReference type="AlphaFoldDB" id="A0A0C3BQ62"/>
<organism evidence="8 9">
    <name type="scientific">Hebeloma cylindrosporum</name>
    <dbReference type="NCBI Taxonomy" id="76867"/>
    <lineage>
        <taxon>Eukaryota</taxon>
        <taxon>Fungi</taxon>
        <taxon>Dikarya</taxon>
        <taxon>Basidiomycota</taxon>
        <taxon>Agaricomycotina</taxon>
        <taxon>Agaricomycetes</taxon>
        <taxon>Agaricomycetidae</taxon>
        <taxon>Agaricales</taxon>
        <taxon>Agaricineae</taxon>
        <taxon>Hymenogastraceae</taxon>
        <taxon>Hebeloma</taxon>
    </lineage>
</organism>
<keyword evidence="9" id="KW-1185">Reference proteome</keyword>
<reference evidence="8 9" key="1">
    <citation type="submission" date="2014-04" db="EMBL/GenBank/DDBJ databases">
        <authorList>
            <consortium name="DOE Joint Genome Institute"/>
            <person name="Kuo A."/>
            <person name="Gay G."/>
            <person name="Dore J."/>
            <person name="Kohler A."/>
            <person name="Nagy L.G."/>
            <person name="Floudas D."/>
            <person name="Copeland A."/>
            <person name="Barry K.W."/>
            <person name="Cichocki N."/>
            <person name="Veneault-Fourrey C."/>
            <person name="LaButti K."/>
            <person name="Lindquist E.A."/>
            <person name="Lipzen A."/>
            <person name="Lundell T."/>
            <person name="Morin E."/>
            <person name="Murat C."/>
            <person name="Sun H."/>
            <person name="Tunlid A."/>
            <person name="Henrissat B."/>
            <person name="Grigoriev I.V."/>
            <person name="Hibbett D.S."/>
            <person name="Martin F."/>
            <person name="Nordberg H.P."/>
            <person name="Cantor M.N."/>
            <person name="Hua S.X."/>
        </authorList>
    </citation>
    <scope>NUCLEOTIDE SEQUENCE [LARGE SCALE GENOMIC DNA]</scope>
    <source>
        <strain evidence="9">h7</strain>
    </source>
</reference>
<comment type="subcellular location">
    <subcellularLocation>
        <location evidence="1">Endomembrane system</location>
        <topology evidence="1">Multi-pass membrane protein</topology>
    </subcellularLocation>
</comment>
<proteinExistence type="inferred from homology"/>